<dbReference type="GO" id="GO:0016020">
    <property type="term" value="C:membrane"/>
    <property type="evidence" value="ECO:0007669"/>
    <property type="project" value="InterPro"/>
</dbReference>
<evidence type="ECO:0000256" key="4">
    <source>
        <dbReference type="SAM" id="SignalP"/>
    </source>
</evidence>
<evidence type="ECO:0000313" key="5">
    <source>
        <dbReference type="EMBL" id="MBW3117410.1"/>
    </source>
</evidence>
<dbReference type="InterPro" id="IPR023614">
    <property type="entry name" value="Porin_dom_sf"/>
</dbReference>
<organism evidence="5 7">
    <name type="scientific">Providencia rettgeri</name>
    <dbReference type="NCBI Taxonomy" id="587"/>
    <lineage>
        <taxon>Bacteria</taxon>
        <taxon>Pseudomonadati</taxon>
        <taxon>Pseudomonadota</taxon>
        <taxon>Gammaproteobacteria</taxon>
        <taxon>Enterobacterales</taxon>
        <taxon>Morganellaceae</taxon>
        <taxon>Providencia</taxon>
    </lineage>
</organism>
<dbReference type="PANTHER" id="PTHR34596">
    <property type="entry name" value="CHITOPORIN"/>
    <property type="match status" value="1"/>
</dbReference>
<proteinExistence type="inferred from homology"/>
<protein>
    <submittedName>
        <fullName evidence="5">OprD family porin</fullName>
    </submittedName>
</protein>
<evidence type="ECO:0000313" key="7">
    <source>
        <dbReference type="Proteomes" id="UP001155882"/>
    </source>
</evidence>
<dbReference type="Proteomes" id="UP001159001">
    <property type="component" value="Unassembled WGS sequence"/>
</dbReference>
<evidence type="ECO:0000256" key="1">
    <source>
        <dbReference type="ARBA" id="ARBA00009075"/>
    </source>
</evidence>
<comment type="similarity">
    <text evidence="1">Belongs to the outer membrane porin (Opr) (TC 1.B.25) family.</text>
</comment>
<dbReference type="PANTHER" id="PTHR34596:SF2">
    <property type="entry name" value="CHITOPORIN"/>
    <property type="match status" value="1"/>
</dbReference>
<dbReference type="GO" id="GO:0015288">
    <property type="term" value="F:porin activity"/>
    <property type="evidence" value="ECO:0007669"/>
    <property type="project" value="TreeGrafter"/>
</dbReference>
<dbReference type="Pfam" id="PF03573">
    <property type="entry name" value="OprD"/>
    <property type="match status" value="1"/>
</dbReference>
<dbReference type="Gene3D" id="2.40.160.10">
    <property type="entry name" value="Porin"/>
    <property type="match status" value="1"/>
</dbReference>
<reference evidence="6" key="2">
    <citation type="submission" date="2022-10" db="EMBL/GenBank/DDBJ databases">
        <title>Bacterial isolates recovered from the One Health project in Brazil.</title>
        <authorList>
            <person name="Valiatti T.B."/>
            <person name="Santos F."/>
            <person name="Cayo R."/>
            <person name="Gales A.C."/>
        </authorList>
    </citation>
    <scope>NUCLEOTIDE SEQUENCE</scope>
    <source>
        <strain evidence="6">PVR188</strain>
    </source>
</reference>
<dbReference type="EMBL" id="JAHWLI010000040">
    <property type="protein sequence ID" value="MBW3117410.1"/>
    <property type="molecule type" value="Genomic_DNA"/>
</dbReference>
<evidence type="ECO:0000256" key="3">
    <source>
        <dbReference type="ARBA" id="ARBA00022729"/>
    </source>
</evidence>
<dbReference type="EMBL" id="JAOWIN010000008">
    <property type="protein sequence ID" value="MDI9093358.1"/>
    <property type="molecule type" value="Genomic_DNA"/>
</dbReference>
<comment type="caution">
    <text evidence="5">The sequence shown here is derived from an EMBL/GenBank/DDBJ whole genome shotgun (WGS) entry which is preliminary data.</text>
</comment>
<keyword evidence="2" id="KW-0813">Transport</keyword>
<dbReference type="InterPro" id="IPR005318">
    <property type="entry name" value="OM_porin_bac"/>
</dbReference>
<evidence type="ECO:0000313" key="6">
    <source>
        <dbReference type="EMBL" id="MDI9093358.1"/>
    </source>
</evidence>
<dbReference type="RefSeq" id="WP_004261143.1">
    <property type="nucleotide sequence ID" value="NZ_AP022373.1"/>
</dbReference>
<name>A0AAE2ZG64_PRORE</name>
<reference evidence="5" key="1">
    <citation type="submission" date="2021-07" db="EMBL/GenBank/DDBJ databases">
        <authorList>
            <person name="Stanton E."/>
        </authorList>
    </citation>
    <scope>NUCLEOTIDE SEQUENCE</scope>
    <source>
        <strain evidence="5">2021EL-01139</strain>
    </source>
</reference>
<gene>
    <name evidence="5" type="ORF">KYI77_13205</name>
    <name evidence="6" type="ORF">OGX73_12095</name>
</gene>
<feature type="signal peptide" evidence="4">
    <location>
        <begin position="1"/>
        <end position="23"/>
    </location>
</feature>
<sequence>MNNRIGFAIPILSLLILSQNAFSSNESNGFIDGAKGNLLLRNYFINKNYVGDSAVKNYSREWTQNFILEIKSGYTPGVIGFGVDGLGLLSVKLDGGRGTTGTGLLPDDSPHSYGYVGATAKSKFSKSELRYGDLRPRNPMVIATDTRSLPQVFRGLDFSSKEIDGLELQFSVLQKGKSRVSEDMETLTYNKIKGGDFYYGGGKYVYSKDTSFSLWSSKFEDIYQQNYVNLTQFYNIDNVRLGADLNYWWGKDTGSSKAGKLDNKTFSSALTAQYGGNKLIFGYQHLEGSSKWMRLDGAGGGFLSNDSLSNSFDSPKERSYQIRHEYDFTHVGVPGLKIMNRYTKGTNIHNKFTDNGREWVRETELYYTFQTGALKKLSVSYKNITLRQTHGTRNENENRITFNYPLGLF</sequence>
<feature type="chain" id="PRO_5044167967" evidence="4">
    <location>
        <begin position="24"/>
        <end position="409"/>
    </location>
</feature>
<dbReference type="AlphaFoldDB" id="A0AAE2ZG64"/>
<keyword evidence="3 4" id="KW-0732">Signal</keyword>
<dbReference type="Proteomes" id="UP001155882">
    <property type="component" value="Unassembled WGS sequence"/>
</dbReference>
<evidence type="ECO:0000256" key="2">
    <source>
        <dbReference type="ARBA" id="ARBA00022448"/>
    </source>
</evidence>
<accession>A0AAE2ZG64</accession>